<evidence type="ECO:0000256" key="1">
    <source>
        <dbReference type="ARBA" id="ARBA00001971"/>
    </source>
</evidence>
<dbReference type="GO" id="GO:0004497">
    <property type="term" value="F:monooxygenase activity"/>
    <property type="evidence" value="ECO:0007669"/>
    <property type="project" value="UniProtKB-KW"/>
</dbReference>
<evidence type="ECO:0000256" key="8">
    <source>
        <dbReference type="ARBA" id="ARBA00023033"/>
    </source>
</evidence>
<dbReference type="PRINTS" id="PR00465">
    <property type="entry name" value="EP450IV"/>
</dbReference>
<evidence type="ECO:0000256" key="7">
    <source>
        <dbReference type="ARBA" id="ARBA00023004"/>
    </source>
</evidence>
<name>A8NUS3_COPC7</name>
<gene>
    <name evidence="13" type="ORF">CC1G_07605</name>
</gene>
<keyword evidence="7 10" id="KW-0408">Iron</keyword>
<dbReference type="InterPro" id="IPR002403">
    <property type="entry name" value="Cyt_P450_E_grp-IV"/>
</dbReference>
<dbReference type="VEuPathDB" id="FungiDB:CC1G_07605"/>
<dbReference type="InterPro" id="IPR001128">
    <property type="entry name" value="Cyt_P450"/>
</dbReference>
<dbReference type="Pfam" id="PF00067">
    <property type="entry name" value="p450"/>
    <property type="match status" value="1"/>
</dbReference>
<evidence type="ECO:0000256" key="6">
    <source>
        <dbReference type="ARBA" id="ARBA00023002"/>
    </source>
</evidence>
<comment type="subcellular location">
    <subcellularLocation>
        <location evidence="2">Membrane</location>
    </subcellularLocation>
</comment>
<dbReference type="CDD" id="cd11042">
    <property type="entry name" value="CYP51-like"/>
    <property type="match status" value="1"/>
</dbReference>
<keyword evidence="4 10" id="KW-0349">Heme</keyword>
<dbReference type="EMBL" id="AACS02000004">
    <property type="protein sequence ID" value="EAU85335.1"/>
    <property type="molecule type" value="Genomic_DNA"/>
</dbReference>
<evidence type="ECO:0000256" key="9">
    <source>
        <dbReference type="ARBA" id="ARBA00023136"/>
    </source>
</evidence>
<keyword evidence="12" id="KW-1133">Transmembrane helix</keyword>
<comment type="similarity">
    <text evidence="3 11">Belongs to the cytochrome P450 family.</text>
</comment>
<dbReference type="GO" id="GO:0016020">
    <property type="term" value="C:membrane"/>
    <property type="evidence" value="ECO:0007669"/>
    <property type="project" value="UniProtKB-SubCell"/>
</dbReference>
<feature type="transmembrane region" description="Helical" evidence="12">
    <location>
        <begin position="36"/>
        <end position="55"/>
    </location>
</feature>
<dbReference type="Proteomes" id="UP000001861">
    <property type="component" value="Unassembled WGS sequence"/>
</dbReference>
<reference evidence="13 14" key="1">
    <citation type="journal article" date="2010" name="Proc. Natl. Acad. Sci. U.S.A.">
        <title>Insights into evolution of multicellular fungi from the assembled chromosomes of the mushroom Coprinopsis cinerea (Coprinus cinereus).</title>
        <authorList>
            <person name="Stajich J.E."/>
            <person name="Wilke S.K."/>
            <person name="Ahren D."/>
            <person name="Au C.H."/>
            <person name="Birren B.W."/>
            <person name="Borodovsky M."/>
            <person name="Burns C."/>
            <person name="Canback B."/>
            <person name="Casselton L.A."/>
            <person name="Cheng C.K."/>
            <person name="Deng J."/>
            <person name="Dietrich F.S."/>
            <person name="Fargo D.C."/>
            <person name="Farman M.L."/>
            <person name="Gathman A.C."/>
            <person name="Goldberg J."/>
            <person name="Guigo R."/>
            <person name="Hoegger P.J."/>
            <person name="Hooker J.B."/>
            <person name="Huggins A."/>
            <person name="James T.Y."/>
            <person name="Kamada T."/>
            <person name="Kilaru S."/>
            <person name="Kodira C."/>
            <person name="Kues U."/>
            <person name="Kupfer D."/>
            <person name="Kwan H.S."/>
            <person name="Lomsadze A."/>
            <person name="Li W."/>
            <person name="Lilly W.W."/>
            <person name="Ma L.J."/>
            <person name="Mackey A.J."/>
            <person name="Manning G."/>
            <person name="Martin F."/>
            <person name="Muraguchi H."/>
            <person name="Natvig D.O."/>
            <person name="Palmerini H."/>
            <person name="Ramesh M.A."/>
            <person name="Rehmeyer C.J."/>
            <person name="Roe B.A."/>
            <person name="Shenoy N."/>
            <person name="Stanke M."/>
            <person name="Ter-Hovhannisyan V."/>
            <person name="Tunlid A."/>
            <person name="Velagapudi R."/>
            <person name="Vision T.J."/>
            <person name="Zeng Q."/>
            <person name="Zolan M.E."/>
            <person name="Pukkila P.J."/>
        </authorList>
    </citation>
    <scope>NUCLEOTIDE SEQUENCE [LARGE SCALE GENOMIC DNA]</scope>
    <source>
        <strain evidence="14">Okayama-7 / 130 / ATCC MYA-4618 / FGSC 9003</strain>
    </source>
</reference>
<dbReference type="GO" id="GO:0020037">
    <property type="term" value="F:heme binding"/>
    <property type="evidence" value="ECO:0007669"/>
    <property type="project" value="InterPro"/>
</dbReference>
<dbReference type="SUPFAM" id="SSF48264">
    <property type="entry name" value="Cytochrome P450"/>
    <property type="match status" value="1"/>
</dbReference>
<keyword evidence="14" id="KW-1185">Reference proteome</keyword>
<dbReference type="AlphaFoldDB" id="A8NUS3"/>
<evidence type="ECO:0000256" key="12">
    <source>
        <dbReference type="SAM" id="Phobius"/>
    </source>
</evidence>
<organism evidence="13 14">
    <name type="scientific">Coprinopsis cinerea (strain Okayama-7 / 130 / ATCC MYA-4618 / FGSC 9003)</name>
    <name type="common">Inky cap fungus</name>
    <name type="synonym">Hormographiella aspergillata</name>
    <dbReference type="NCBI Taxonomy" id="240176"/>
    <lineage>
        <taxon>Eukaryota</taxon>
        <taxon>Fungi</taxon>
        <taxon>Dikarya</taxon>
        <taxon>Basidiomycota</taxon>
        <taxon>Agaricomycotina</taxon>
        <taxon>Agaricomycetes</taxon>
        <taxon>Agaricomycetidae</taxon>
        <taxon>Agaricales</taxon>
        <taxon>Agaricineae</taxon>
        <taxon>Psathyrellaceae</taxon>
        <taxon>Coprinopsis</taxon>
    </lineage>
</organism>
<comment type="cofactor">
    <cofactor evidence="1 10">
        <name>heme</name>
        <dbReference type="ChEBI" id="CHEBI:30413"/>
    </cofactor>
</comment>
<dbReference type="InterPro" id="IPR050529">
    <property type="entry name" value="CYP450_sterol_14alpha_dmase"/>
</dbReference>
<dbReference type="eggNOG" id="KOG0684">
    <property type="taxonomic scope" value="Eukaryota"/>
</dbReference>
<evidence type="ECO:0000256" key="3">
    <source>
        <dbReference type="ARBA" id="ARBA00010617"/>
    </source>
</evidence>
<dbReference type="STRING" id="240176.A8NUS3"/>
<dbReference type="RefSeq" id="XP_001836522.1">
    <property type="nucleotide sequence ID" value="XM_001836470.2"/>
</dbReference>
<dbReference type="Gene3D" id="1.10.630.10">
    <property type="entry name" value="Cytochrome P450"/>
    <property type="match status" value="1"/>
</dbReference>
<dbReference type="KEGG" id="cci:CC1G_07605"/>
<evidence type="ECO:0000256" key="4">
    <source>
        <dbReference type="ARBA" id="ARBA00022617"/>
    </source>
</evidence>
<evidence type="ECO:0000313" key="13">
    <source>
        <dbReference type="EMBL" id="EAU85335.1"/>
    </source>
</evidence>
<dbReference type="PANTHER" id="PTHR24304:SF2">
    <property type="entry name" value="24-HYDROXYCHOLESTEROL 7-ALPHA-HYDROXYLASE"/>
    <property type="match status" value="1"/>
</dbReference>
<evidence type="ECO:0000256" key="5">
    <source>
        <dbReference type="ARBA" id="ARBA00022723"/>
    </source>
</evidence>
<evidence type="ECO:0000256" key="2">
    <source>
        <dbReference type="ARBA" id="ARBA00004370"/>
    </source>
</evidence>
<dbReference type="PROSITE" id="PS00086">
    <property type="entry name" value="CYTOCHROME_P450"/>
    <property type="match status" value="1"/>
</dbReference>
<evidence type="ECO:0000256" key="11">
    <source>
        <dbReference type="RuleBase" id="RU000461"/>
    </source>
</evidence>
<dbReference type="OrthoDB" id="1055148at2759"/>
<dbReference type="GO" id="GO:0005506">
    <property type="term" value="F:iron ion binding"/>
    <property type="evidence" value="ECO:0007669"/>
    <property type="project" value="InterPro"/>
</dbReference>
<dbReference type="GeneID" id="6013067"/>
<evidence type="ECO:0000313" key="14">
    <source>
        <dbReference type="Proteomes" id="UP000001861"/>
    </source>
</evidence>
<dbReference type="InterPro" id="IPR036396">
    <property type="entry name" value="Cyt_P450_sf"/>
</dbReference>
<dbReference type="InterPro" id="IPR017972">
    <property type="entry name" value="Cyt_P450_CS"/>
</dbReference>
<dbReference type="FunCoup" id="A8NUS3">
    <property type="interactions" value="158"/>
</dbReference>
<keyword evidence="8 11" id="KW-0503">Monooxygenase</keyword>
<dbReference type="GO" id="GO:0016705">
    <property type="term" value="F:oxidoreductase activity, acting on paired donors, with incorporation or reduction of molecular oxygen"/>
    <property type="evidence" value="ECO:0007669"/>
    <property type="project" value="InterPro"/>
</dbReference>
<keyword evidence="9 12" id="KW-0472">Membrane</keyword>
<comment type="caution">
    <text evidence="13">The sequence shown here is derived from an EMBL/GenBank/DDBJ whole genome shotgun (WGS) entry which is preliminary data.</text>
</comment>
<dbReference type="PRINTS" id="PR00385">
    <property type="entry name" value="P450"/>
</dbReference>
<dbReference type="FunFam" id="1.10.630.10:FF:000033">
    <property type="entry name" value="14-alpha sterol demethylase"/>
    <property type="match status" value="1"/>
</dbReference>
<dbReference type="PANTHER" id="PTHR24304">
    <property type="entry name" value="CYTOCHROME P450 FAMILY 7"/>
    <property type="match status" value="1"/>
</dbReference>
<dbReference type="InParanoid" id="A8NUS3"/>
<evidence type="ECO:0000256" key="10">
    <source>
        <dbReference type="PIRSR" id="PIRSR602403-1"/>
    </source>
</evidence>
<dbReference type="OMA" id="HWFPFVG"/>
<keyword evidence="12" id="KW-0812">Transmembrane</keyword>
<keyword evidence="6 11" id="KW-0560">Oxidoreductase</keyword>
<proteinExistence type="inferred from homology"/>
<keyword evidence="5 10" id="KW-0479">Metal-binding</keyword>
<protein>
    <submittedName>
        <fullName evidence="13">Lanosterol 14-alpha-demethylase</fullName>
    </submittedName>
</protein>
<accession>A8NUS3</accession>
<feature type="binding site" description="axial binding residue" evidence="10">
    <location>
        <position position="504"/>
    </location>
    <ligand>
        <name>heme</name>
        <dbReference type="ChEBI" id="CHEBI:30413"/>
    </ligand>
    <ligandPart>
        <name>Fe</name>
        <dbReference type="ChEBI" id="CHEBI:18248"/>
    </ligandPart>
</feature>
<sequence>MSTLAAQLNGTLPLSADAWSGFLAQAKQHVSALDSRTFVLLLINAPVIAIVLNVLRQLVIPKKATDPPEVFHWIPIVGSAIQYGNDPLNFFFKCREKYGDVFTFVLLGRRVTVALGPKGNNFILGGKSIVFNAEDAYTHLTTPVFGKDVVYDVPNEKFMEQKRFVKVGISAENLRAYVGMIEEEVEGFLNNDPAFSVFQQNDVNEWGTFNAVKVMQEITILTASRTLQGREIRNGLTKEFAQIYNDLDGGFTPLNFLFPNLPLESYRKRDRAHKKMSDFYVDIIKRRRAGHSDETDHDMISALLEQRYRNGTALKDHEIAHIMIALLMAGQHTSSATGAWTLLHLANNPDVAEALYKEQLEHFTNPDGSFREMTYDELRALPILDSVIRETLRMHPPIHSIMRYVRDDVAVPGSLSAPSKDKTYIIPKGHYVLASPVVSQMDPRIWKNPETWDPTRWSDPEGVAAEAYKTYVDENGEKIDYGFGAVSKGTESPYQPFGAGKHRCIGEQFAYLQLGVLISTVIRKLELRVDIIPEHNYHTMIMMPKTPHTISYRRRKAD</sequence>